<dbReference type="STRING" id="331657.A0A4U0XJP3"/>
<evidence type="ECO:0000313" key="2">
    <source>
        <dbReference type="EMBL" id="TKA77360.1"/>
    </source>
</evidence>
<dbReference type="AlphaFoldDB" id="A0A4U0XJP3"/>
<reference evidence="2 3" key="1">
    <citation type="submission" date="2017-03" db="EMBL/GenBank/DDBJ databases">
        <title>Genomes of endolithic fungi from Antarctica.</title>
        <authorList>
            <person name="Coleine C."/>
            <person name="Masonjones S."/>
            <person name="Stajich J.E."/>
        </authorList>
    </citation>
    <scope>NUCLEOTIDE SEQUENCE [LARGE SCALE GENOMIC DNA]</scope>
    <source>
        <strain evidence="2 3">CCFEE 5187</strain>
    </source>
</reference>
<comment type="caution">
    <text evidence="2">The sequence shown here is derived from an EMBL/GenBank/DDBJ whole genome shotgun (WGS) entry which is preliminary data.</text>
</comment>
<dbReference type="SUPFAM" id="SSF54427">
    <property type="entry name" value="NTF2-like"/>
    <property type="match status" value="1"/>
</dbReference>
<organism evidence="2 3">
    <name type="scientific">Cryomyces minteri</name>
    <dbReference type="NCBI Taxonomy" id="331657"/>
    <lineage>
        <taxon>Eukaryota</taxon>
        <taxon>Fungi</taxon>
        <taxon>Dikarya</taxon>
        <taxon>Ascomycota</taxon>
        <taxon>Pezizomycotina</taxon>
        <taxon>Dothideomycetes</taxon>
        <taxon>Dothideomycetes incertae sedis</taxon>
        <taxon>Cryomyces</taxon>
    </lineage>
</organism>
<dbReference type="Proteomes" id="UP000308768">
    <property type="component" value="Unassembled WGS sequence"/>
</dbReference>
<name>A0A4U0XJP3_9PEZI</name>
<keyword evidence="3" id="KW-1185">Reference proteome</keyword>
<feature type="compositionally biased region" description="Polar residues" evidence="1">
    <location>
        <begin position="629"/>
        <end position="638"/>
    </location>
</feature>
<feature type="compositionally biased region" description="Basic and acidic residues" evidence="1">
    <location>
        <begin position="651"/>
        <end position="660"/>
    </location>
</feature>
<sequence length="660" mass="72794">MSLCDKYQQFLANPTAVALADKSSINYVPTVTTINQPAAIIKHLQTQAKILKKKSEKVLGAIESSDALSADVEMTVEFLSGGGAYLPQVEENFLADRMATFPMIHIVTFDQDQKIRQIRLYWDQASLIKQVELMGARARSWPIRDGADQARLITSCISQYSATTSAKPTNGHSKQDEVIITSRSHSNSNPTRDPHASLALFAPHDVNEHSNNSSDYGPYVAPRVSAKPQPRDYGELFAGDESLVARSPSPKKNTENNHAPKAGFGKHYARNRLFDENEPGNKMKSPDGIKTNPNKYNHFTFGDGEDVATKASVNDDRPTSSKSNKAVASWKFEDFVTPEKVKPKEYPGTTQHIDLFENEDVTSPVKRPVVHQARPDAIPHFEFNDNGTPQGDRKQPIARGRMHSRGMGMYQENVIGDEETDIALNGRKGPLSNVTNVNNGRRNNESHFEMADQSPKPTRKQVAPTDENDDFQHFASAPPGDAAAKKPQRHMDSHWDLYDTSPAAAKKEKRAGIADKGIYKTAGDGMGGRPRKDSKRPRRRASGTLTGSEAKCGDEGEGEGEEGVGEDMADTERMQKSARRSGQTFAKGVRFEEPQGLMTNRHHGQGEGPVEFYGAPPTEQVSDDDHDSNGNGKRTQNRIIDGAWETASIESRTENRTASR</sequence>
<proteinExistence type="predicted"/>
<evidence type="ECO:0008006" key="4">
    <source>
        <dbReference type="Google" id="ProtNLM"/>
    </source>
</evidence>
<evidence type="ECO:0000313" key="3">
    <source>
        <dbReference type="Proteomes" id="UP000308768"/>
    </source>
</evidence>
<feature type="compositionally biased region" description="Acidic residues" evidence="1">
    <location>
        <begin position="555"/>
        <end position="569"/>
    </location>
</feature>
<accession>A0A4U0XJP3</accession>
<feature type="compositionally biased region" description="Basic residues" evidence="1">
    <location>
        <begin position="532"/>
        <end position="541"/>
    </location>
</feature>
<evidence type="ECO:0000256" key="1">
    <source>
        <dbReference type="SAM" id="MobiDB-lite"/>
    </source>
</evidence>
<dbReference type="EMBL" id="NAJN01000192">
    <property type="protein sequence ID" value="TKA77360.1"/>
    <property type="molecule type" value="Genomic_DNA"/>
</dbReference>
<dbReference type="InterPro" id="IPR032710">
    <property type="entry name" value="NTF2-like_dom_sf"/>
</dbReference>
<dbReference type="OrthoDB" id="1162399at2759"/>
<gene>
    <name evidence="2" type="ORF">B0A49_02463</name>
</gene>
<feature type="region of interest" description="Disordered" evidence="1">
    <location>
        <begin position="426"/>
        <end position="660"/>
    </location>
</feature>
<protein>
    <recommendedName>
        <fullName evidence="4">NTF2 domain-containing protein</fullName>
    </recommendedName>
</protein>